<gene>
    <name evidence="3" type="ORF">CAPTEDRAFT_195922</name>
</gene>
<sequence length="273" mass="30208">LAEWYASLYISTCRHACICSLLSLPTTDATSVCPDEGRYYYYDDVVGLCQECANICINSEKWGTTPDCRTHCPDWPHSTSTSPRMITASAPHSTETLDNGLISPVNAEGPSYGVTIGVIIGVTIGVVFVVVPIIIAVIVLVRYKRNKSAKKKRENHTDSPHLTKRQSQESVPTEQATGIPESSLIKEAEGNFRRESFVFATDLNTSTVSINVWPGAEDFFRNFHVREEYDFRGIPAGENASRVSEFNRNIEVKVLAEPQNISSDEPSETDPCL</sequence>
<feature type="non-terminal residue" evidence="3">
    <location>
        <position position="1"/>
    </location>
</feature>
<feature type="region of interest" description="Disordered" evidence="1">
    <location>
        <begin position="149"/>
        <end position="182"/>
    </location>
</feature>
<reference evidence="5" key="1">
    <citation type="submission" date="2012-12" db="EMBL/GenBank/DDBJ databases">
        <authorList>
            <person name="Hellsten U."/>
            <person name="Grimwood J."/>
            <person name="Chapman J.A."/>
            <person name="Shapiro H."/>
            <person name="Aerts A."/>
            <person name="Otillar R.P."/>
            <person name="Terry A.Y."/>
            <person name="Boore J.L."/>
            <person name="Simakov O."/>
            <person name="Marletaz F."/>
            <person name="Cho S.-J."/>
            <person name="Edsinger-Gonzales E."/>
            <person name="Havlak P."/>
            <person name="Kuo D.-H."/>
            <person name="Larsson T."/>
            <person name="Lv J."/>
            <person name="Arendt D."/>
            <person name="Savage R."/>
            <person name="Osoegawa K."/>
            <person name="de Jong P."/>
            <person name="Lindberg D.R."/>
            <person name="Seaver E.C."/>
            <person name="Weisblat D.A."/>
            <person name="Putnam N.H."/>
            <person name="Grigoriev I.V."/>
            <person name="Rokhsar D.S."/>
        </authorList>
    </citation>
    <scope>NUCLEOTIDE SEQUENCE</scope>
    <source>
        <strain evidence="5">I ESC-2004</strain>
    </source>
</reference>
<dbReference type="EMBL" id="AMQN01041181">
    <property type="status" value="NOT_ANNOTATED_CDS"/>
    <property type="molecule type" value="Genomic_DNA"/>
</dbReference>
<name>R7V215_CAPTE</name>
<dbReference type="AlphaFoldDB" id="R7V215"/>
<dbReference type="EMBL" id="KB297562">
    <property type="protein sequence ID" value="ELU10371.1"/>
    <property type="molecule type" value="Genomic_DNA"/>
</dbReference>
<proteinExistence type="predicted"/>
<evidence type="ECO:0000313" key="4">
    <source>
        <dbReference type="EnsemblMetazoa" id="CapteP195922"/>
    </source>
</evidence>
<accession>R7V215</accession>
<evidence type="ECO:0000256" key="2">
    <source>
        <dbReference type="SAM" id="Phobius"/>
    </source>
</evidence>
<dbReference type="Proteomes" id="UP000014760">
    <property type="component" value="Unassembled WGS sequence"/>
</dbReference>
<organism evidence="3">
    <name type="scientific">Capitella teleta</name>
    <name type="common">Polychaete worm</name>
    <dbReference type="NCBI Taxonomy" id="283909"/>
    <lineage>
        <taxon>Eukaryota</taxon>
        <taxon>Metazoa</taxon>
        <taxon>Spiralia</taxon>
        <taxon>Lophotrochozoa</taxon>
        <taxon>Annelida</taxon>
        <taxon>Polychaeta</taxon>
        <taxon>Sedentaria</taxon>
        <taxon>Scolecida</taxon>
        <taxon>Capitellidae</taxon>
        <taxon>Capitella</taxon>
    </lineage>
</organism>
<evidence type="ECO:0000313" key="5">
    <source>
        <dbReference type="Proteomes" id="UP000014760"/>
    </source>
</evidence>
<feature type="non-terminal residue" evidence="3">
    <location>
        <position position="273"/>
    </location>
</feature>
<feature type="transmembrane region" description="Helical" evidence="2">
    <location>
        <begin position="114"/>
        <end position="143"/>
    </location>
</feature>
<keyword evidence="5" id="KW-1185">Reference proteome</keyword>
<keyword evidence="2" id="KW-1133">Transmembrane helix</keyword>
<keyword evidence="2" id="KW-0812">Transmembrane</keyword>
<reference evidence="3 5" key="2">
    <citation type="journal article" date="2013" name="Nature">
        <title>Insights into bilaterian evolution from three spiralian genomes.</title>
        <authorList>
            <person name="Simakov O."/>
            <person name="Marletaz F."/>
            <person name="Cho S.J."/>
            <person name="Edsinger-Gonzales E."/>
            <person name="Havlak P."/>
            <person name="Hellsten U."/>
            <person name="Kuo D.H."/>
            <person name="Larsson T."/>
            <person name="Lv J."/>
            <person name="Arendt D."/>
            <person name="Savage R."/>
            <person name="Osoegawa K."/>
            <person name="de Jong P."/>
            <person name="Grimwood J."/>
            <person name="Chapman J.A."/>
            <person name="Shapiro H."/>
            <person name="Aerts A."/>
            <person name="Otillar R.P."/>
            <person name="Terry A.Y."/>
            <person name="Boore J.L."/>
            <person name="Grigoriev I.V."/>
            <person name="Lindberg D.R."/>
            <person name="Seaver E.C."/>
            <person name="Weisblat D.A."/>
            <person name="Putnam N.H."/>
            <person name="Rokhsar D.S."/>
        </authorList>
    </citation>
    <scope>NUCLEOTIDE SEQUENCE</scope>
    <source>
        <strain evidence="3 5">I ESC-2004</strain>
    </source>
</reference>
<protein>
    <submittedName>
        <fullName evidence="3 4">Uncharacterized protein</fullName>
    </submittedName>
</protein>
<evidence type="ECO:0000313" key="3">
    <source>
        <dbReference type="EMBL" id="ELU10371.1"/>
    </source>
</evidence>
<dbReference type="EnsemblMetazoa" id="CapteT195922">
    <property type="protein sequence ID" value="CapteP195922"/>
    <property type="gene ID" value="CapteG195922"/>
</dbReference>
<evidence type="ECO:0000256" key="1">
    <source>
        <dbReference type="SAM" id="MobiDB-lite"/>
    </source>
</evidence>
<reference evidence="4" key="3">
    <citation type="submission" date="2015-06" db="UniProtKB">
        <authorList>
            <consortium name="EnsemblMetazoa"/>
        </authorList>
    </citation>
    <scope>IDENTIFICATION</scope>
</reference>
<keyword evidence="2" id="KW-0472">Membrane</keyword>
<dbReference type="HOGENOM" id="CLU_059634_0_0_1"/>